<feature type="chain" id="PRO_5041155219" evidence="2">
    <location>
        <begin position="21"/>
        <end position="179"/>
    </location>
</feature>
<keyword evidence="2" id="KW-0732">Signal</keyword>
<dbReference type="Proteomes" id="UP001147746">
    <property type="component" value="Unassembled WGS sequence"/>
</dbReference>
<feature type="compositionally biased region" description="Low complexity" evidence="1">
    <location>
        <begin position="63"/>
        <end position="77"/>
    </location>
</feature>
<reference evidence="3" key="2">
    <citation type="journal article" date="2023" name="IMA Fungus">
        <title>Comparative genomic study of the Penicillium genus elucidates a diverse pangenome and 15 lateral gene transfer events.</title>
        <authorList>
            <person name="Petersen C."/>
            <person name="Sorensen T."/>
            <person name="Nielsen M.R."/>
            <person name="Sondergaard T.E."/>
            <person name="Sorensen J.L."/>
            <person name="Fitzpatrick D.A."/>
            <person name="Frisvad J.C."/>
            <person name="Nielsen K.L."/>
        </authorList>
    </citation>
    <scope>NUCLEOTIDE SEQUENCE</scope>
    <source>
        <strain evidence="3">IBT 21472</strain>
    </source>
</reference>
<comment type="caution">
    <text evidence="3">The sequence shown here is derived from an EMBL/GenBank/DDBJ whole genome shotgun (WGS) entry which is preliminary data.</text>
</comment>
<reference evidence="3" key="1">
    <citation type="submission" date="2022-12" db="EMBL/GenBank/DDBJ databases">
        <authorList>
            <person name="Petersen C."/>
        </authorList>
    </citation>
    <scope>NUCLEOTIDE SEQUENCE</scope>
    <source>
        <strain evidence="3">IBT 21472</strain>
    </source>
</reference>
<keyword evidence="4" id="KW-1185">Reference proteome</keyword>
<evidence type="ECO:0000313" key="4">
    <source>
        <dbReference type="Proteomes" id="UP001147746"/>
    </source>
</evidence>
<feature type="region of interest" description="Disordered" evidence="1">
    <location>
        <begin position="63"/>
        <end position="179"/>
    </location>
</feature>
<accession>A0A9W9PNM3</accession>
<protein>
    <submittedName>
        <fullName evidence="3">Uncharacterized protein</fullName>
    </submittedName>
</protein>
<proteinExistence type="predicted"/>
<feature type="compositionally biased region" description="Low complexity" evidence="1">
    <location>
        <begin position="113"/>
        <end position="124"/>
    </location>
</feature>
<evidence type="ECO:0000256" key="1">
    <source>
        <dbReference type="SAM" id="MobiDB-lite"/>
    </source>
</evidence>
<organism evidence="3 4">
    <name type="scientific">Penicillium atrosanguineum</name>
    <dbReference type="NCBI Taxonomy" id="1132637"/>
    <lineage>
        <taxon>Eukaryota</taxon>
        <taxon>Fungi</taxon>
        <taxon>Dikarya</taxon>
        <taxon>Ascomycota</taxon>
        <taxon>Pezizomycotina</taxon>
        <taxon>Eurotiomycetes</taxon>
        <taxon>Eurotiomycetidae</taxon>
        <taxon>Eurotiales</taxon>
        <taxon>Aspergillaceae</taxon>
        <taxon>Penicillium</taxon>
    </lineage>
</organism>
<dbReference type="AlphaFoldDB" id="A0A9W9PNM3"/>
<name>A0A9W9PNM3_9EURO</name>
<gene>
    <name evidence="3" type="ORF">N7476_009584</name>
</gene>
<feature type="signal peptide" evidence="2">
    <location>
        <begin position="1"/>
        <end position="20"/>
    </location>
</feature>
<sequence>MLFKNFLIASTFALLSGTFAAEEAGHDDAPKQNVGNLHVGDLDVLRARNPTLLEDMEGLVLAGSSSPTATPTGSSSSFSHVAQISPTRAPRRQKRNPGLLAKAGSIIAGADQTSSTSASSAAPSDFYSQHGKPSQYSNSRGKRALETPGSTPSSMPVRMSSVIPTPTPRPSMMKKVKST</sequence>
<dbReference type="EMBL" id="JAPZBO010000009">
    <property type="protein sequence ID" value="KAJ5302785.1"/>
    <property type="molecule type" value="Genomic_DNA"/>
</dbReference>
<evidence type="ECO:0000256" key="2">
    <source>
        <dbReference type="SAM" id="SignalP"/>
    </source>
</evidence>
<evidence type="ECO:0000313" key="3">
    <source>
        <dbReference type="EMBL" id="KAJ5302785.1"/>
    </source>
</evidence>